<protein>
    <submittedName>
        <fullName evidence="2">ABC-three component system protein</fullName>
    </submittedName>
</protein>
<dbReference type="RefSeq" id="WP_382381484.1">
    <property type="nucleotide sequence ID" value="NZ_JBHMEZ010000003.1"/>
</dbReference>
<sequence>MGIDDLKLYSVKVGEGSGVLFQPMNKLEYTYILTAKHNLYIEKPNERGVDEKQLLNDLIIYIQKQEVPIKLELKENDTYFPHKDADIAILKIAFLEGYEKIYSNTSFSELTNTDLCGYPGYLKEKATLSEKYNSFKIDSFKNESSKLCRAQLIDTTKEQTQISGFSGGGIMKIENNTISLFGIQSEVTSQVPNGEIEFVPIKYFDDIINYPENKDKLWLLLPPYMGSFIYLKDKAFNIDAGIDDEDISFTRAYLKSKANEVITSGITPIYIKEYFKERLLLNESESFKLNNELIYLTWLEFICIINIAKDKGHCSKDLEDVFNTLRLIYRDTDANWQDPDFLTECILYDYPNLKIGGTVMIKTNKLPIKADIRHYKIDKESIIPRIDYLKNQFEKGNIGDIFIDNASNELKEFAFEKYNFIHFEYIKEFLLVANSKDYSAYNTKNIEALKDKLKKEYGKLFSI</sequence>
<accession>A0ABV5EYN9</accession>
<organism evidence="2 3">
    <name type="scientific">Formosa undariae</name>
    <dbReference type="NCBI Taxonomy" id="1325436"/>
    <lineage>
        <taxon>Bacteria</taxon>
        <taxon>Pseudomonadati</taxon>
        <taxon>Bacteroidota</taxon>
        <taxon>Flavobacteriia</taxon>
        <taxon>Flavobacteriales</taxon>
        <taxon>Flavobacteriaceae</taxon>
        <taxon>Formosa</taxon>
    </lineage>
</organism>
<evidence type="ECO:0000313" key="2">
    <source>
        <dbReference type="EMBL" id="MFB9052296.1"/>
    </source>
</evidence>
<keyword evidence="3" id="KW-1185">Reference proteome</keyword>
<dbReference type="InterPro" id="IPR046916">
    <property type="entry name" value="ABC-3C_CTD4"/>
</dbReference>
<dbReference type="Pfam" id="PF20280">
    <property type="entry name" value="CTD4"/>
    <property type="match status" value="1"/>
</dbReference>
<feature type="domain" description="ABC-three component systems C-terminal" evidence="1">
    <location>
        <begin position="198"/>
        <end position="428"/>
    </location>
</feature>
<gene>
    <name evidence="2" type="ORF">ACFFVB_04320</name>
</gene>
<name>A0ABV5EYN9_9FLAO</name>
<evidence type="ECO:0000313" key="3">
    <source>
        <dbReference type="Proteomes" id="UP001589605"/>
    </source>
</evidence>
<dbReference type="Proteomes" id="UP001589605">
    <property type="component" value="Unassembled WGS sequence"/>
</dbReference>
<comment type="caution">
    <text evidence="2">The sequence shown here is derived from an EMBL/GenBank/DDBJ whole genome shotgun (WGS) entry which is preliminary data.</text>
</comment>
<proteinExistence type="predicted"/>
<evidence type="ECO:0000259" key="1">
    <source>
        <dbReference type="Pfam" id="PF20280"/>
    </source>
</evidence>
<reference evidence="2 3" key="1">
    <citation type="submission" date="2024-09" db="EMBL/GenBank/DDBJ databases">
        <authorList>
            <person name="Sun Q."/>
            <person name="Mori K."/>
        </authorList>
    </citation>
    <scope>NUCLEOTIDE SEQUENCE [LARGE SCALE GENOMIC DNA]</scope>
    <source>
        <strain evidence="2 3">CECT 8286</strain>
    </source>
</reference>
<dbReference type="EMBL" id="JBHMEZ010000003">
    <property type="protein sequence ID" value="MFB9052296.1"/>
    <property type="molecule type" value="Genomic_DNA"/>
</dbReference>